<evidence type="ECO:0000313" key="3">
    <source>
        <dbReference type="Proteomes" id="UP000249557"/>
    </source>
</evidence>
<protein>
    <submittedName>
        <fullName evidence="2">Uncharacterized protein</fullName>
    </submittedName>
</protein>
<dbReference type="Proteomes" id="UP000249557">
    <property type="component" value="Unassembled WGS sequence"/>
</dbReference>
<sequence length="81" mass="9230">MAQSLVDQAIEAVYKSIHNNNEEIDARIKSLKEALAAEGQKQAMFKPERLAMNNRQGRKMMQTYFKKRGVTVAFDNTPDNV</sequence>
<dbReference type="AlphaFoldDB" id="A0A2W5A1Q5"/>
<feature type="coiled-coil region" evidence="1">
    <location>
        <begin position="14"/>
        <end position="41"/>
    </location>
</feature>
<keyword evidence="1" id="KW-0175">Coiled coil</keyword>
<reference evidence="2 3" key="1">
    <citation type="submission" date="2017-08" db="EMBL/GenBank/DDBJ databases">
        <title>Infants hospitalized years apart are colonized by the same room-sourced microbial strains.</title>
        <authorList>
            <person name="Brooks B."/>
            <person name="Olm M.R."/>
            <person name="Firek B.A."/>
            <person name="Baker R."/>
            <person name="Thomas B.C."/>
            <person name="Morowitz M.J."/>
            <person name="Banfield J.F."/>
        </authorList>
    </citation>
    <scope>NUCLEOTIDE SEQUENCE [LARGE SCALE GENOMIC DNA]</scope>
    <source>
        <strain evidence="2">S2_018_000_R2_104</strain>
    </source>
</reference>
<evidence type="ECO:0000313" key="2">
    <source>
        <dbReference type="EMBL" id="PZO88483.1"/>
    </source>
</evidence>
<organism evidence="2 3">
    <name type="scientific">Micavibrio aeruginosavorus</name>
    <dbReference type="NCBI Taxonomy" id="349221"/>
    <lineage>
        <taxon>Bacteria</taxon>
        <taxon>Pseudomonadati</taxon>
        <taxon>Bdellovibrionota</taxon>
        <taxon>Bdellovibrionia</taxon>
        <taxon>Bdellovibrionales</taxon>
        <taxon>Pseudobdellovibrionaceae</taxon>
        <taxon>Micavibrio</taxon>
    </lineage>
</organism>
<name>A0A2W5A1Q5_9BACT</name>
<dbReference type="EMBL" id="QFNK01000016">
    <property type="protein sequence ID" value="PZO88483.1"/>
    <property type="molecule type" value="Genomic_DNA"/>
</dbReference>
<gene>
    <name evidence="2" type="ORF">DI626_01685</name>
</gene>
<comment type="caution">
    <text evidence="2">The sequence shown here is derived from an EMBL/GenBank/DDBJ whole genome shotgun (WGS) entry which is preliminary data.</text>
</comment>
<evidence type="ECO:0000256" key="1">
    <source>
        <dbReference type="SAM" id="Coils"/>
    </source>
</evidence>
<accession>A0A2W5A1Q5</accession>
<proteinExistence type="predicted"/>